<proteinExistence type="predicted"/>
<dbReference type="SUPFAM" id="SSF160104">
    <property type="entry name" value="Acetoacetate decarboxylase-like"/>
    <property type="match status" value="1"/>
</dbReference>
<dbReference type="KEGG" id="adl:AURDEDRAFT_74728"/>
<dbReference type="AlphaFoldDB" id="J0WSG7"/>
<accession>J0WSG7</accession>
<reference evidence="2" key="1">
    <citation type="journal article" date="2012" name="Science">
        <title>The Paleozoic origin of enzymatic lignin decomposition reconstructed from 31 fungal genomes.</title>
        <authorList>
            <person name="Floudas D."/>
            <person name="Binder M."/>
            <person name="Riley R."/>
            <person name="Barry K."/>
            <person name="Blanchette R.A."/>
            <person name="Henrissat B."/>
            <person name="Martinez A.T."/>
            <person name="Otillar R."/>
            <person name="Spatafora J.W."/>
            <person name="Yadav J.S."/>
            <person name="Aerts A."/>
            <person name="Benoit I."/>
            <person name="Boyd A."/>
            <person name="Carlson A."/>
            <person name="Copeland A."/>
            <person name="Coutinho P.M."/>
            <person name="de Vries R.P."/>
            <person name="Ferreira P."/>
            <person name="Findley K."/>
            <person name="Foster B."/>
            <person name="Gaskell J."/>
            <person name="Glotzer D."/>
            <person name="Gorecki P."/>
            <person name="Heitman J."/>
            <person name="Hesse C."/>
            <person name="Hori C."/>
            <person name="Igarashi K."/>
            <person name="Jurgens J.A."/>
            <person name="Kallen N."/>
            <person name="Kersten P."/>
            <person name="Kohler A."/>
            <person name="Kuees U."/>
            <person name="Kumar T.K.A."/>
            <person name="Kuo A."/>
            <person name="LaButti K."/>
            <person name="Larrondo L.F."/>
            <person name="Lindquist E."/>
            <person name="Ling A."/>
            <person name="Lombard V."/>
            <person name="Lucas S."/>
            <person name="Lundell T."/>
            <person name="Martin R."/>
            <person name="McLaughlin D.J."/>
            <person name="Morgenstern I."/>
            <person name="Morin E."/>
            <person name="Murat C."/>
            <person name="Nagy L.G."/>
            <person name="Nolan M."/>
            <person name="Ohm R.A."/>
            <person name="Patyshakuliyeva A."/>
            <person name="Rokas A."/>
            <person name="Ruiz-Duenas F.J."/>
            <person name="Sabat G."/>
            <person name="Salamov A."/>
            <person name="Samejima M."/>
            <person name="Schmutz J."/>
            <person name="Slot J.C."/>
            <person name="St John F."/>
            <person name="Stenlid J."/>
            <person name="Sun H."/>
            <person name="Sun S."/>
            <person name="Syed K."/>
            <person name="Tsang A."/>
            <person name="Wiebenga A."/>
            <person name="Young D."/>
            <person name="Pisabarro A."/>
            <person name="Eastwood D.C."/>
            <person name="Martin F."/>
            <person name="Cullen D."/>
            <person name="Grigoriev I.V."/>
            <person name="Hibbett D.S."/>
        </authorList>
    </citation>
    <scope>NUCLEOTIDE SEQUENCE [LARGE SCALE GENOMIC DNA]</scope>
    <source>
        <strain evidence="2">TFB10046</strain>
    </source>
</reference>
<dbReference type="PANTHER" id="PTHR40518:SF1">
    <property type="entry name" value="ACETOACETATE DECARBOXYLASE"/>
    <property type="match status" value="1"/>
</dbReference>
<gene>
    <name evidence="1" type="ORF">AURDEDRAFT_74728</name>
</gene>
<evidence type="ECO:0000313" key="1">
    <source>
        <dbReference type="EMBL" id="EJD36013.1"/>
    </source>
</evidence>
<dbReference type="InParanoid" id="J0WSG7"/>
<name>J0WSG7_AURST</name>
<evidence type="ECO:0000313" key="2">
    <source>
        <dbReference type="Proteomes" id="UP000006514"/>
    </source>
</evidence>
<dbReference type="eggNOG" id="ENOG502S5U3">
    <property type="taxonomic scope" value="Eukaryota"/>
</dbReference>
<dbReference type="Proteomes" id="UP000006514">
    <property type="component" value="Unassembled WGS sequence"/>
</dbReference>
<dbReference type="InterPro" id="IPR023375">
    <property type="entry name" value="ADC_dom_sf"/>
</dbReference>
<sequence length="266" mass="29580">MADPPLPEAPGPWHLEGDIYWMLLKPLKYVPAGAYAPLEEPKDDDPHDRTRRFLGGQGVVWIVRYTESPVGPYDELIYLPGDFITPSGGKAARITRIYVSTAESVYNGAWRRNWNIPKHIARFSFTPQENNRTLIEVFSHGSDASEAPFFAAIATPQKFVPALPFTTRWLGGGPLPHPPIPADPADRPEEVGTAEWTQVDYEVHGWIKIVWWEPAPTRAGSKIPPGEYADGVGFPKIDIRSFGVWWLPGMNLEFGAPKPVEGASSQ</sequence>
<dbReference type="EMBL" id="JH687873">
    <property type="protein sequence ID" value="EJD36013.1"/>
    <property type="molecule type" value="Genomic_DNA"/>
</dbReference>
<dbReference type="OrthoDB" id="9970474at2759"/>
<organism evidence="1 2">
    <name type="scientific">Auricularia subglabra (strain TFB-10046 / SS5)</name>
    <name type="common">White-rot fungus</name>
    <name type="synonym">Auricularia delicata (strain TFB10046)</name>
    <dbReference type="NCBI Taxonomy" id="717982"/>
    <lineage>
        <taxon>Eukaryota</taxon>
        <taxon>Fungi</taxon>
        <taxon>Dikarya</taxon>
        <taxon>Basidiomycota</taxon>
        <taxon>Agaricomycotina</taxon>
        <taxon>Agaricomycetes</taxon>
        <taxon>Auriculariales</taxon>
        <taxon>Auriculariaceae</taxon>
        <taxon>Auricularia</taxon>
    </lineage>
</organism>
<dbReference type="Gene3D" id="2.40.400.10">
    <property type="entry name" value="Acetoacetate decarboxylase-like"/>
    <property type="match status" value="1"/>
</dbReference>
<keyword evidence="2" id="KW-1185">Reference proteome</keyword>
<dbReference type="OMA" id="GTDQWCS"/>
<dbReference type="PANTHER" id="PTHR40518">
    <property type="entry name" value="ACETOACETATE DECARBOXYLASE"/>
    <property type="match status" value="1"/>
</dbReference>
<protein>
    <submittedName>
        <fullName evidence="1">Uncharacterized protein</fullName>
    </submittedName>
</protein>